<evidence type="ECO:0000313" key="2">
    <source>
        <dbReference type="EMBL" id="TXT12947.1"/>
    </source>
</evidence>
<feature type="compositionally biased region" description="Polar residues" evidence="1">
    <location>
        <begin position="10"/>
        <end position="23"/>
    </location>
</feature>
<dbReference type="OrthoDB" id="2186918at2759"/>
<gene>
    <name evidence="2" type="ORF">VHUM_01348</name>
</gene>
<accession>A0A7D8V2K2</accession>
<feature type="region of interest" description="Disordered" evidence="1">
    <location>
        <begin position="1"/>
        <end position="115"/>
    </location>
</feature>
<sequence length="231" mass="25696">MPASRRYVTTPATPSTSGNTGHQANLHLETPRRLLHQERKPVQLSSTLLSSNRHRASRKADTHTPSHSSCHRRQPTPTPHPWSTRQSPQRRSYPAARRRRLRGPPPAGPSTGGERYVVCRDKADSQVQEEDATKLQFGDFGDGEALTIGEVQHLLQISRDGPNIPPPPDNKVYKQTVDYVNEFANADSNVTGSMRASALTARPGFLNQFEVAQIMYLRPEKVEVAVALIPR</sequence>
<dbReference type="InterPro" id="IPR010997">
    <property type="entry name" value="HRDC-like_sf"/>
</dbReference>
<dbReference type="Gene3D" id="1.20.1250.40">
    <property type="match status" value="1"/>
</dbReference>
<keyword evidence="3" id="KW-1185">Reference proteome</keyword>
<dbReference type="Proteomes" id="UP000473826">
    <property type="component" value="Unassembled WGS sequence"/>
</dbReference>
<evidence type="ECO:0008006" key="4">
    <source>
        <dbReference type="Google" id="ProtNLM"/>
    </source>
</evidence>
<dbReference type="SUPFAM" id="SSF47819">
    <property type="entry name" value="HRDC-like"/>
    <property type="match status" value="1"/>
</dbReference>
<protein>
    <recommendedName>
        <fullName evidence="4">RNA polymerase Rpb4/RPC9 core domain-containing protein</fullName>
    </recommendedName>
</protein>
<dbReference type="EMBL" id="QKWK01000003">
    <property type="protein sequence ID" value="TXT12947.1"/>
    <property type="molecule type" value="Genomic_DNA"/>
</dbReference>
<comment type="caution">
    <text evidence="2">The sequence shown here is derived from an EMBL/GenBank/DDBJ whole genome shotgun (WGS) entry which is preliminary data.</text>
</comment>
<dbReference type="GO" id="GO:0000166">
    <property type="term" value="F:nucleotide binding"/>
    <property type="evidence" value="ECO:0007669"/>
    <property type="project" value="InterPro"/>
</dbReference>
<organism evidence="2 3">
    <name type="scientific">Vanrija humicola</name>
    <name type="common">Yeast</name>
    <name type="synonym">Cryptococcus humicola</name>
    <dbReference type="NCBI Taxonomy" id="5417"/>
    <lineage>
        <taxon>Eukaryota</taxon>
        <taxon>Fungi</taxon>
        <taxon>Dikarya</taxon>
        <taxon>Basidiomycota</taxon>
        <taxon>Agaricomycotina</taxon>
        <taxon>Tremellomycetes</taxon>
        <taxon>Trichosporonales</taxon>
        <taxon>Trichosporonaceae</taxon>
        <taxon>Vanrija</taxon>
    </lineage>
</organism>
<evidence type="ECO:0000313" key="3">
    <source>
        <dbReference type="Proteomes" id="UP000473826"/>
    </source>
</evidence>
<feature type="compositionally biased region" description="Basic and acidic residues" evidence="1">
    <location>
        <begin position="29"/>
        <end position="41"/>
    </location>
</feature>
<proteinExistence type="predicted"/>
<evidence type="ECO:0000256" key="1">
    <source>
        <dbReference type="SAM" id="MobiDB-lite"/>
    </source>
</evidence>
<dbReference type="InterPro" id="IPR038324">
    <property type="entry name" value="Rpb4/RPC9_sf"/>
</dbReference>
<dbReference type="AlphaFoldDB" id="A0A7D8V2K2"/>
<name>A0A7D8V2K2_VANHU</name>
<reference evidence="2 3" key="1">
    <citation type="journal article" date="2019" name="PLoS Genet.">
        <title>Convergent evolution of linked mating-type loci in basidiomycete fungi.</title>
        <authorList>
            <person name="Sun S."/>
            <person name="Coelho M.A."/>
            <person name="Heitman J."/>
            <person name="Nowrousian M."/>
        </authorList>
    </citation>
    <scope>NUCLEOTIDE SEQUENCE [LARGE SCALE GENOMIC DNA]</scope>
    <source>
        <strain evidence="2 3">CBS 4282</strain>
    </source>
</reference>